<evidence type="ECO:0000313" key="3">
    <source>
        <dbReference type="Proteomes" id="UP000002315"/>
    </source>
</evidence>
<dbReference type="InterPro" id="IPR039768">
    <property type="entry name" value="Nmd3"/>
</dbReference>
<dbReference type="Proteomes" id="UP000002315">
    <property type="component" value="Chromosome"/>
</dbReference>
<dbReference type="Pfam" id="PF04981">
    <property type="entry name" value="NMD3"/>
    <property type="match status" value="1"/>
</dbReference>
<proteinExistence type="predicted"/>
<accession>E3GY89</accession>
<dbReference type="PANTHER" id="PTHR12746">
    <property type="entry name" value="NONSENSE-MEDIATED MRNA DECAY PROTEIN 3"/>
    <property type="match status" value="1"/>
</dbReference>
<feature type="domain" description="Nmd3 N-terminal" evidence="1">
    <location>
        <begin position="3"/>
        <end position="236"/>
    </location>
</feature>
<gene>
    <name evidence="2" type="ordered locus">Mfer_0471</name>
</gene>
<evidence type="ECO:0000313" key="2">
    <source>
        <dbReference type="EMBL" id="ADP77271.1"/>
    </source>
</evidence>
<organism evidence="2 3">
    <name type="scientific">Methanothermus fervidus (strain ATCC 43054 / DSM 2088 / JCM 10308 / V24 S)</name>
    <dbReference type="NCBI Taxonomy" id="523846"/>
    <lineage>
        <taxon>Archaea</taxon>
        <taxon>Methanobacteriati</taxon>
        <taxon>Methanobacteriota</taxon>
        <taxon>Methanomada group</taxon>
        <taxon>Methanobacteria</taxon>
        <taxon>Methanobacteriales</taxon>
        <taxon>Methanothermaceae</taxon>
        <taxon>Methanothermus</taxon>
    </lineage>
</organism>
<evidence type="ECO:0000259" key="1">
    <source>
        <dbReference type="Pfam" id="PF04981"/>
    </source>
</evidence>
<reference evidence="2 3" key="1">
    <citation type="journal article" date="2010" name="Stand. Genomic Sci.">
        <title>Complete genome sequence of Methanothermus fervidus type strain (V24S).</title>
        <authorList>
            <person name="Anderson I."/>
            <person name="Djao O.D."/>
            <person name="Misra M."/>
            <person name="Chertkov O."/>
            <person name="Nolan M."/>
            <person name="Lucas S."/>
            <person name="Lapidus A."/>
            <person name="Del Rio T.G."/>
            <person name="Tice H."/>
            <person name="Cheng J.F."/>
            <person name="Tapia R."/>
            <person name="Han C."/>
            <person name="Goodwin L."/>
            <person name="Pitluck S."/>
            <person name="Liolios K."/>
            <person name="Ivanova N."/>
            <person name="Mavromatis K."/>
            <person name="Mikhailova N."/>
            <person name="Pati A."/>
            <person name="Brambilla E."/>
            <person name="Chen A."/>
            <person name="Palaniappan K."/>
            <person name="Land M."/>
            <person name="Hauser L."/>
            <person name="Chang Y.J."/>
            <person name="Jeffries C.D."/>
            <person name="Sikorski J."/>
            <person name="Spring S."/>
            <person name="Rohde M."/>
            <person name="Eichinger K."/>
            <person name="Huber H."/>
            <person name="Wirth R."/>
            <person name="Goker M."/>
            <person name="Detter J.C."/>
            <person name="Woyke T."/>
            <person name="Bristow J."/>
            <person name="Eisen J.A."/>
            <person name="Markowitz V."/>
            <person name="Hugenholtz P."/>
            <person name="Klenk H.P."/>
            <person name="Kyrpides N.C."/>
        </authorList>
    </citation>
    <scope>NUCLEOTIDE SEQUENCE [LARGE SCALE GENOMIC DNA]</scope>
    <source>
        <strain evidence="3">ATCC 43054 / DSM 2088 / JCM 10308 / V24 S</strain>
    </source>
</reference>
<dbReference type="STRING" id="523846.Mfer_0471"/>
<dbReference type="PANTHER" id="PTHR12746:SF2">
    <property type="entry name" value="60S RIBOSOMAL EXPORT PROTEIN NMD3"/>
    <property type="match status" value="1"/>
</dbReference>
<name>E3GY89_METFV</name>
<sequence>MFCIKCGNSQVFKNGLCEKCFYREFKMANIPEKIETKICVHCHSHLKQNKWVDIGLSREEVVRKVILDKISFNPKVKNPKTEIDIIQRKGTLYKCLVKIKGEVFGKKLQKEYYCNVHLRNSVCTYCSRRASGYYEAVIQLRADKRDLKNKEIKKIEKIISNTLESLWPKNRLAYVSKISKLKEGVDYYIGSYTAARKIVSAIMNNFGGIIDESSRVVGRDKSKGREICRYWILLKLPFIEEKDIIEYKNKIGQVKSIDGRGILVKIFDNNKHEKIPWKEYDKIKLKAKHSEIETTTVVSKSLDKIQILDPKTFQPIDLDMKSWFQNLNIGDEVKVIKINKRIYIVD</sequence>
<dbReference type="HOGENOM" id="CLU_065087_0_0_2"/>
<dbReference type="GO" id="GO:0043023">
    <property type="term" value="F:ribosomal large subunit binding"/>
    <property type="evidence" value="ECO:0007669"/>
    <property type="project" value="InterPro"/>
</dbReference>
<dbReference type="KEGG" id="mfv:Mfer_0471"/>
<dbReference type="InterPro" id="IPR007064">
    <property type="entry name" value="Nmd3_N"/>
</dbReference>
<dbReference type="OrthoDB" id="15051at2157"/>
<dbReference type="AlphaFoldDB" id="E3GY89"/>
<protein>
    <submittedName>
        <fullName evidence="2">NMD3 family protein</fullName>
    </submittedName>
</protein>
<keyword evidence="3" id="KW-1185">Reference proteome</keyword>
<dbReference type="EMBL" id="CP002278">
    <property type="protein sequence ID" value="ADP77271.1"/>
    <property type="molecule type" value="Genomic_DNA"/>
</dbReference>
<dbReference type="GO" id="GO:0005737">
    <property type="term" value="C:cytoplasm"/>
    <property type="evidence" value="ECO:0007669"/>
    <property type="project" value="TreeGrafter"/>
</dbReference>